<organism evidence="2 3">
    <name type="scientific">Paramecium primaurelia</name>
    <dbReference type="NCBI Taxonomy" id="5886"/>
    <lineage>
        <taxon>Eukaryota</taxon>
        <taxon>Sar</taxon>
        <taxon>Alveolata</taxon>
        <taxon>Ciliophora</taxon>
        <taxon>Intramacronucleata</taxon>
        <taxon>Oligohymenophorea</taxon>
        <taxon>Peniculida</taxon>
        <taxon>Parameciidae</taxon>
        <taxon>Paramecium</taxon>
    </lineage>
</organism>
<proteinExistence type="predicted"/>
<dbReference type="EMBL" id="CAJJDM010000050">
    <property type="protein sequence ID" value="CAD8072838.1"/>
    <property type="molecule type" value="Genomic_DNA"/>
</dbReference>
<reference evidence="2" key="1">
    <citation type="submission" date="2021-01" db="EMBL/GenBank/DDBJ databases">
        <authorList>
            <consortium name="Genoscope - CEA"/>
            <person name="William W."/>
        </authorList>
    </citation>
    <scope>NUCLEOTIDE SEQUENCE</scope>
</reference>
<sequence length="409" mass="48940">MNSKRPSQERVSIQFNQIQYPLNPIVNSNIDYSKISGLNSKNSNQNEELKMTNRYLQTQLTLYQEKVGALEKKVSELTDQTEYLQNELYNYQFELEQVYVNTQKQFSQQEVSKEEIEGKEYNINSLQTQVQVLQDKITSLHNTYQQERLQMKQLLLNKELDNKLLYSELHKLQINMGQKNGNEDKHQLKVLMNEYNEFKIKKLKEIEQLQDQINVYQEKLKSFDQMKIEEMQSKYYQIIQDQDQYKKLENQLNQQIQQLQNQLQILTHQCQTLKDDKNQWNKEKQAIETYYLDQLQKQDNQINLMIKTNHISDSKVIIQKLQSQIESKDKIIKELSQQKCNCSINAQYYKELEQKNTTLILEVERLNSILKQKLVELENNEKEKKLQIDKLIQQQQIDNSLVQKAKVQK</sequence>
<feature type="coiled-coil region" evidence="1">
    <location>
        <begin position="60"/>
        <end position="87"/>
    </location>
</feature>
<feature type="coiled-coil region" evidence="1">
    <location>
        <begin position="199"/>
        <end position="283"/>
    </location>
</feature>
<dbReference type="AlphaFoldDB" id="A0A8S1LVS3"/>
<feature type="coiled-coil region" evidence="1">
    <location>
        <begin position="318"/>
        <end position="394"/>
    </location>
</feature>
<dbReference type="OMA" id="FELEQVY"/>
<protein>
    <submittedName>
        <fullName evidence="2">Uncharacterized protein</fullName>
    </submittedName>
</protein>
<accession>A0A8S1LVS3</accession>
<dbReference type="Proteomes" id="UP000688137">
    <property type="component" value="Unassembled WGS sequence"/>
</dbReference>
<keyword evidence="3" id="KW-1185">Reference proteome</keyword>
<evidence type="ECO:0000313" key="2">
    <source>
        <dbReference type="EMBL" id="CAD8072838.1"/>
    </source>
</evidence>
<comment type="caution">
    <text evidence="2">The sequence shown here is derived from an EMBL/GenBank/DDBJ whole genome shotgun (WGS) entry which is preliminary data.</text>
</comment>
<gene>
    <name evidence="2" type="ORF">PPRIM_AZ9-3.1.T0500066</name>
</gene>
<evidence type="ECO:0000313" key="3">
    <source>
        <dbReference type="Proteomes" id="UP000688137"/>
    </source>
</evidence>
<name>A0A8S1LVS3_PARPR</name>
<evidence type="ECO:0000256" key="1">
    <source>
        <dbReference type="SAM" id="Coils"/>
    </source>
</evidence>
<feature type="coiled-coil region" evidence="1">
    <location>
        <begin position="116"/>
        <end position="143"/>
    </location>
</feature>
<keyword evidence="1" id="KW-0175">Coiled coil</keyword>